<evidence type="ECO:0000313" key="2">
    <source>
        <dbReference type="Proteomes" id="UP000740883"/>
    </source>
</evidence>
<dbReference type="Proteomes" id="UP000740883">
    <property type="component" value="Unassembled WGS sequence"/>
</dbReference>
<keyword evidence="2" id="KW-1185">Reference proteome</keyword>
<proteinExistence type="predicted"/>
<name>A0A9P6GVQ5_9MICR</name>
<sequence length="175" mass="20028">MEKRFGAQQNSDITLNRFLKSLTPQSREEFTEILKGASVICTRKLISMEALAQMILNKVPTEIKGLLYQNALIVTDCDNFVQRAEEMAWIAYPDKMLARVQQESESTKAFRPRTSKITSQRNHKQKSMSQKYCIIHGEGSHTSKECMRLTEILQHEGAKTASTSIRTEENLQDDE</sequence>
<accession>A0A9P6GVQ5</accession>
<organism evidence="1 2">
    <name type="scientific">Nosema granulosis</name>
    <dbReference type="NCBI Taxonomy" id="83296"/>
    <lineage>
        <taxon>Eukaryota</taxon>
        <taxon>Fungi</taxon>
        <taxon>Fungi incertae sedis</taxon>
        <taxon>Microsporidia</taxon>
        <taxon>Nosematidae</taxon>
        <taxon>Nosema</taxon>
    </lineage>
</organism>
<protein>
    <submittedName>
        <fullName evidence="1">Uncharacterized protein</fullName>
    </submittedName>
</protein>
<evidence type="ECO:0000313" key="1">
    <source>
        <dbReference type="EMBL" id="KAF9760993.1"/>
    </source>
</evidence>
<dbReference type="OrthoDB" id="10578712at2759"/>
<reference evidence="1 2" key="1">
    <citation type="journal article" date="2020" name="Genome Biol. Evol.">
        <title>Comparative genomics of strictly vertically transmitted, feminizing microsporidia endosymbionts of amphipod crustaceans.</title>
        <authorList>
            <person name="Cormier A."/>
            <person name="Chebbi M.A."/>
            <person name="Giraud I."/>
            <person name="Wattier R."/>
            <person name="Teixeira M."/>
            <person name="Gilbert C."/>
            <person name="Rigaud T."/>
            <person name="Cordaux R."/>
        </authorList>
    </citation>
    <scope>NUCLEOTIDE SEQUENCE [LARGE SCALE GENOMIC DNA]</scope>
    <source>
        <strain evidence="1 2">Ou3-Ou53</strain>
    </source>
</reference>
<dbReference type="AlphaFoldDB" id="A0A9P6GVQ5"/>
<comment type="caution">
    <text evidence="1">The sequence shown here is derived from an EMBL/GenBank/DDBJ whole genome shotgun (WGS) entry which is preliminary data.</text>
</comment>
<gene>
    <name evidence="1" type="ORF">NGRA_2911</name>
</gene>
<dbReference type="EMBL" id="SBJO01000457">
    <property type="protein sequence ID" value="KAF9760993.1"/>
    <property type="molecule type" value="Genomic_DNA"/>
</dbReference>